<dbReference type="Proteomes" id="UP001303046">
    <property type="component" value="Unassembled WGS sequence"/>
</dbReference>
<gene>
    <name evidence="1" type="primary">Necator_chrX.g26607</name>
    <name evidence="2" type="synonym">Necator_2022.05.29.01.07.g11</name>
    <name evidence="1" type="ORF">RB195_026439</name>
    <name evidence="2" type="ORF">RB195_026460</name>
</gene>
<comment type="caution">
    <text evidence="1">The sequence shown here is derived from an EMBL/GenBank/DDBJ whole genome shotgun (WGS) entry which is preliminary data.</text>
</comment>
<sequence length="137" mass="15900">MEDLMAPARPVRRSTGIKVIKMIKVFEDFQEGAEIFAASESSTLAIGAAHAECPVQKGEKITATLWLRPRDQELFYAHPQQENLFAYDIEKLISPNMNFFWKSPFYDFYAYQQYMIAALQQQLQEEEAAKKRKNPFL</sequence>
<proteinExistence type="predicted"/>
<keyword evidence="3" id="KW-1185">Reference proteome</keyword>
<evidence type="ECO:0000313" key="3">
    <source>
        <dbReference type="Proteomes" id="UP001303046"/>
    </source>
</evidence>
<dbReference type="EMBL" id="JAVFWL010000007">
    <property type="protein sequence ID" value="KAK6767196.1"/>
    <property type="molecule type" value="Genomic_DNA"/>
</dbReference>
<organism evidence="1 3">
    <name type="scientific">Necator americanus</name>
    <name type="common">Human hookworm</name>
    <dbReference type="NCBI Taxonomy" id="51031"/>
    <lineage>
        <taxon>Eukaryota</taxon>
        <taxon>Metazoa</taxon>
        <taxon>Ecdysozoa</taxon>
        <taxon>Nematoda</taxon>
        <taxon>Chromadorea</taxon>
        <taxon>Rhabditida</taxon>
        <taxon>Rhabditina</taxon>
        <taxon>Rhabditomorpha</taxon>
        <taxon>Strongyloidea</taxon>
        <taxon>Ancylostomatidae</taxon>
        <taxon>Bunostominae</taxon>
        <taxon>Necator</taxon>
    </lineage>
</organism>
<name>A0ABR1EWY8_NECAM</name>
<reference evidence="1 3" key="1">
    <citation type="submission" date="2023-08" db="EMBL/GenBank/DDBJ databases">
        <title>A Necator americanus chromosomal reference genome.</title>
        <authorList>
            <person name="Ilik V."/>
            <person name="Petrzelkova K.J."/>
            <person name="Pardy F."/>
            <person name="Fuh T."/>
            <person name="Niatou-Singa F.S."/>
            <person name="Gouil Q."/>
            <person name="Baker L."/>
            <person name="Ritchie M.E."/>
            <person name="Jex A.R."/>
            <person name="Gazzola D."/>
            <person name="Li H."/>
            <person name="Toshio Fujiwara R."/>
            <person name="Zhan B."/>
            <person name="Aroian R.V."/>
            <person name="Pafco B."/>
            <person name="Schwarz E.M."/>
        </authorList>
    </citation>
    <scope>NUCLEOTIDE SEQUENCE [LARGE SCALE GENOMIC DNA]</scope>
    <source>
        <strain evidence="1 3">Aroian</strain>
        <tissue evidence="1">Whole animal</tissue>
    </source>
</reference>
<dbReference type="EMBL" id="JAVFWL010000006">
    <property type="protein sequence ID" value="KAK6767167.1"/>
    <property type="molecule type" value="Genomic_DNA"/>
</dbReference>
<accession>A0ABR1EWY8</accession>
<evidence type="ECO:0000313" key="2">
    <source>
        <dbReference type="EMBL" id="KAK6767196.1"/>
    </source>
</evidence>
<evidence type="ECO:0000313" key="1">
    <source>
        <dbReference type="EMBL" id="KAK6767167.1"/>
    </source>
</evidence>
<protein>
    <submittedName>
        <fullName evidence="1">Uncharacterized protein</fullName>
    </submittedName>
</protein>